<dbReference type="RefSeq" id="WP_394824742.1">
    <property type="nucleotide sequence ID" value="NZ_CP089984.1"/>
</dbReference>
<keyword evidence="1" id="KW-0805">Transcription regulation</keyword>
<accession>A0ABZ2M190</accession>
<keyword evidence="6" id="KW-1185">Reference proteome</keyword>
<proteinExistence type="predicted"/>
<keyword evidence="2" id="KW-0804">Transcription</keyword>
<reference evidence="5 6" key="1">
    <citation type="submission" date="2021-12" db="EMBL/GenBank/DDBJ databases">
        <title>Discovery of the Pendulisporaceae a myxobacterial family with distinct sporulation behavior and unique specialized metabolism.</title>
        <authorList>
            <person name="Garcia R."/>
            <person name="Popoff A."/>
            <person name="Bader C.D."/>
            <person name="Loehr J."/>
            <person name="Walesch S."/>
            <person name="Walt C."/>
            <person name="Boldt J."/>
            <person name="Bunk B."/>
            <person name="Haeckl F.J.F.P.J."/>
            <person name="Gunesch A.P."/>
            <person name="Birkelbach J."/>
            <person name="Nuebel U."/>
            <person name="Pietschmann T."/>
            <person name="Bach T."/>
            <person name="Mueller R."/>
        </authorList>
    </citation>
    <scope>NUCLEOTIDE SEQUENCE [LARGE SCALE GENOMIC DNA]</scope>
    <source>
        <strain evidence="5 6">MSr11954</strain>
    </source>
</reference>
<evidence type="ECO:0000256" key="1">
    <source>
        <dbReference type="ARBA" id="ARBA00023015"/>
    </source>
</evidence>
<dbReference type="InterPro" id="IPR009057">
    <property type="entry name" value="Homeodomain-like_sf"/>
</dbReference>
<dbReference type="PANTHER" id="PTHR43130:SF3">
    <property type="entry name" value="HTH-TYPE TRANSCRIPTIONAL REGULATOR RV1931C"/>
    <property type="match status" value="1"/>
</dbReference>
<dbReference type="SUPFAM" id="SSF46689">
    <property type="entry name" value="Homeodomain-like"/>
    <property type="match status" value="2"/>
</dbReference>
<dbReference type="InterPro" id="IPR018060">
    <property type="entry name" value="HTH_AraC"/>
</dbReference>
<dbReference type="SMART" id="SM00342">
    <property type="entry name" value="HTH_ARAC"/>
    <property type="match status" value="1"/>
</dbReference>
<feature type="region of interest" description="Disordered" evidence="3">
    <location>
        <begin position="322"/>
        <end position="342"/>
    </location>
</feature>
<dbReference type="EMBL" id="CP089984">
    <property type="protein sequence ID" value="WXB15117.1"/>
    <property type="molecule type" value="Genomic_DNA"/>
</dbReference>
<dbReference type="SUPFAM" id="SSF52317">
    <property type="entry name" value="Class I glutamine amidotransferase-like"/>
    <property type="match status" value="1"/>
</dbReference>
<dbReference type="InterPro" id="IPR029062">
    <property type="entry name" value="Class_I_gatase-like"/>
</dbReference>
<dbReference type="Proteomes" id="UP001370348">
    <property type="component" value="Chromosome"/>
</dbReference>
<organism evidence="5 6">
    <name type="scientific">Pendulispora albinea</name>
    <dbReference type="NCBI Taxonomy" id="2741071"/>
    <lineage>
        <taxon>Bacteria</taxon>
        <taxon>Pseudomonadati</taxon>
        <taxon>Myxococcota</taxon>
        <taxon>Myxococcia</taxon>
        <taxon>Myxococcales</taxon>
        <taxon>Sorangiineae</taxon>
        <taxon>Pendulisporaceae</taxon>
        <taxon>Pendulispora</taxon>
    </lineage>
</organism>
<dbReference type="InterPro" id="IPR002818">
    <property type="entry name" value="DJ-1/PfpI"/>
</dbReference>
<evidence type="ECO:0000256" key="2">
    <source>
        <dbReference type="ARBA" id="ARBA00023163"/>
    </source>
</evidence>
<dbReference type="Gene3D" id="1.10.10.60">
    <property type="entry name" value="Homeodomain-like"/>
    <property type="match status" value="1"/>
</dbReference>
<evidence type="ECO:0000313" key="6">
    <source>
        <dbReference type="Proteomes" id="UP001370348"/>
    </source>
</evidence>
<feature type="domain" description="HTH araC/xylS-type" evidence="4">
    <location>
        <begin position="221"/>
        <end position="319"/>
    </location>
</feature>
<dbReference type="InterPro" id="IPR052158">
    <property type="entry name" value="INH-QAR"/>
</dbReference>
<gene>
    <name evidence="5" type="ORF">LZC94_45775</name>
</gene>
<evidence type="ECO:0000313" key="5">
    <source>
        <dbReference type="EMBL" id="WXB15117.1"/>
    </source>
</evidence>
<name>A0ABZ2M190_9BACT</name>
<dbReference type="PROSITE" id="PS01124">
    <property type="entry name" value="HTH_ARAC_FAMILY_2"/>
    <property type="match status" value="1"/>
</dbReference>
<evidence type="ECO:0000256" key="3">
    <source>
        <dbReference type="SAM" id="MobiDB-lite"/>
    </source>
</evidence>
<dbReference type="Gene3D" id="3.40.50.880">
    <property type="match status" value="1"/>
</dbReference>
<dbReference type="Pfam" id="PF01965">
    <property type="entry name" value="DJ-1_PfpI"/>
    <property type="match status" value="1"/>
</dbReference>
<evidence type="ECO:0000259" key="4">
    <source>
        <dbReference type="PROSITE" id="PS01124"/>
    </source>
</evidence>
<dbReference type="PANTHER" id="PTHR43130">
    <property type="entry name" value="ARAC-FAMILY TRANSCRIPTIONAL REGULATOR"/>
    <property type="match status" value="1"/>
</dbReference>
<protein>
    <submittedName>
        <fullName evidence="5">GlxA family transcriptional regulator</fullName>
    </submittedName>
</protein>
<dbReference type="Pfam" id="PF12833">
    <property type="entry name" value="HTH_18"/>
    <property type="match status" value="1"/>
</dbReference>
<sequence>MIPAKTRRIVFLALPPIEELDLIGPLSVFSAARRFLGREPAYDIRVVSDREGLMQGEAGVSMLAHGHFRDLRGKIDTLLVAGGSGAESCRDAEVLRWLRTMAPRVRRLGSICSGAFVLAEAGLLDGRCASTHWQRASALAARYPKVRVEPDPIFTRDGNIYTSAGVSAGMDLAMELVEDDLGGEIALKVARALVLFLRRPGGQAQFSVTLAAQAVENRPLRELQVWMAEHLELDLSVEKLAARMAMSPRNFARVFRRDVGITPARYVEQLRLEAARRLLERTHRSTEEIAAACGYSSAELMRVAFLRTLQVSPRRYRDHFRHLGARPAAADPRPRRAPSQRS</sequence>
<dbReference type="CDD" id="cd03137">
    <property type="entry name" value="GATase1_AraC_1"/>
    <property type="match status" value="1"/>
</dbReference>